<dbReference type="GO" id="GO:0005634">
    <property type="term" value="C:nucleus"/>
    <property type="evidence" value="ECO:0007669"/>
    <property type="project" value="TreeGrafter"/>
</dbReference>
<reference evidence="2" key="1">
    <citation type="submission" date="2021-02" db="EMBL/GenBank/DDBJ databases">
        <authorList>
            <person name="Dougan E. K."/>
            <person name="Rhodes N."/>
            <person name="Thang M."/>
            <person name="Chan C."/>
        </authorList>
    </citation>
    <scope>NUCLEOTIDE SEQUENCE</scope>
</reference>
<dbReference type="GO" id="GO:0016818">
    <property type="term" value="F:hydrolase activity, acting on acid anhydrides, in phosphorus-containing anhydrides"/>
    <property type="evidence" value="ECO:0007669"/>
    <property type="project" value="InterPro"/>
</dbReference>
<organism evidence="2 3">
    <name type="scientific">Polarella glacialis</name>
    <name type="common">Dinoflagellate</name>
    <dbReference type="NCBI Taxonomy" id="89957"/>
    <lineage>
        <taxon>Eukaryota</taxon>
        <taxon>Sar</taxon>
        <taxon>Alveolata</taxon>
        <taxon>Dinophyceae</taxon>
        <taxon>Suessiales</taxon>
        <taxon>Suessiaceae</taxon>
        <taxon>Polarella</taxon>
    </lineage>
</organism>
<feature type="non-terminal residue" evidence="2">
    <location>
        <position position="1"/>
    </location>
</feature>
<comment type="caution">
    <text evidence="2">The sequence shown here is derived from an EMBL/GenBank/DDBJ whole genome shotgun (WGS) entry which is preliminary data.</text>
</comment>
<dbReference type="Pfam" id="PF13307">
    <property type="entry name" value="Helicase_C_2"/>
    <property type="match status" value="1"/>
</dbReference>
<evidence type="ECO:0000259" key="1">
    <source>
        <dbReference type="SMART" id="SM00491"/>
    </source>
</evidence>
<sequence>NVLKSFSAVVRQEGGAVLLAVSGGKLSEGIDFKDDLCRLVAVVGLPYPNASDLSLLEKMRFLDASRARGLPGLSGREFYTARCMKAVNQCIGRSIRHAKDWAAVLLLDHRYAQPTINSNISLWLRESASAQKFPELKPALAKFFAAQQLP</sequence>
<dbReference type="GO" id="GO:0006139">
    <property type="term" value="P:nucleobase-containing compound metabolic process"/>
    <property type="evidence" value="ECO:0007669"/>
    <property type="project" value="InterPro"/>
</dbReference>
<name>A0A813KTM7_POLGL</name>
<evidence type="ECO:0000313" key="3">
    <source>
        <dbReference type="Proteomes" id="UP000626109"/>
    </source>
</evidence>
<evidence type="ECO:0000313" key="2">
    <source>
        <dbReference type="EMBL" id="CAE8710209.1"/>
    </source>
</evidence>
<gene>
    <name evidence="2" type="ORF">PGLA2088_LOCUS35836</name>
</gene>
<dbReference type="InterPro" id="IPR027417">
    <property type="entry name" value="P-loop_NTPase"/>
</dbReference>
<dbReference type="InterPro" id="IPR045028">
    <property type="entry name" value="DinG/Rad3-like"/>
</dbReference>
<protein>
    <recommendedName>
        <fullName evidence="1">ATP-dependent helicase C-terminal domain-containing protein</fullName>
    </recommendedName>
</protein>
<dbReference type="GO" id="GO:0003676">
    <property type="term" value="F:nucleic acid binding"/>
    <property type="evidence" value="ECO:0007669"/>
    <property type="project" value="InterPro"/>
</dbReference>
<feature type="domain" description="ATP-dependent helicase C-terminal" evidence="1">
    <location>
        <begin position="2"/>
        <end position="113"/>
    </location>
</feature>
<dbReference type="Gene3D" id="3.40.50.300">
    <property type="entry name" value="P-loop containing nucleotide triphosphate hydrolases"/>
    <property type="match status" value="1"/>
</dbReference>
<dbReference type="PANTHER" id="PTHR11472:SF41">
    <property type="entry name" value="ATP-DEPENDENT DNA HELICASE DDX11-RELATED"/>
    <property type="match status" value="1"/>
</dbReference>
<dbReference type="GO" id="GO:0003678">
    <property type="term" value="F:DNA helicase activity"/>
    <property type="evidence" value="ECO:0007669"/>
    <property type="project" value="TreeGrafter"/>
</dbReference>
<dbReference type="GO" id="GO:0005524">
    <property type="term" value="F:ATP binding"/>
    <property type="evidence" value="ECO:0007669"/>
    <property type="project" value="InterPro"/>
</dbReference>
<dbReference type="Proteomes" id="UP000626109">
    <property type="component" value="Unassembled WGS sequence"/>
</dbReference>
<proteinExistence type="predicted"/>
<dbReference type="SMART" id="SM00491">
    <property type="entry name" value="HELICc2"/>
    <property type="match status" value="1"/>
</dbReference>
<dbReference type="InterPro" id="IPR006555">
    <property type="entry name" value="ATP-dep_Helicase_C"/>
</dbReference>
<dbReference type="AlphaFoldDB" id="A0A813KTM7"/>
<dbReference type="GO" id="GO:0034085">
    <property type="term" value="P:establishment of sister chromatid cohesion"/>
    <property type="evidence" value="ECO:0007669"/>
    <property type="project" value="TreeGrafter"/>
</dbReference>
<dbReference type="EMBL" id="CAJNNW010031958">
    <property type="protein sequence ID" value="CAE8710209.1"/>
    <property type="molecule type" value="Genomic_DNA"/>
</dbReference>
<accession>A0A813KTM7</accession>
<dbReference type="PANTHER" id="PTHR11472">
    <property type="entry name" value="DNA REPAIR DEAD HELICASE RAD3/XP-D SUBFAMILY MEMBER"/>
    <property type="match status" value="1"/>
</dbReference>